<reference evidence="2" key="1">
    <citation type="submission" date="2018-02" db="EMBL/GenBank/DDBJ databases">
        <title>Genome reduction pattern in chromatophore genome of Paulinella.</title>
        <authorList>
            <person name="Lhee D."/>
            <person name="Yoon H.S."/>
        </authorList>
    </citation>
    <scope>NUCLEOTIDE SEQUENCE</scope>
    <source>
        <strain evidence="2">NZ27</strain>
    </source>
</reference>
<name>A0A385I0N9_9EUKA</name>
<keyword evidence="1" id="KW-0472">Membrane</keyword>
<gene>
    <name evidence="2" type="ORF">PMNZ_551</name>
</gene>
<proteinExistence type="predicted"/>
<dbReference type="EMBL" id="MG976688">
    <property type="protein sequence ID" value="AXY63487.1"/>
    <property type="molecule type" value="Genomic_DNA"/>
</dbReference>
<sequence length="378" mass="43960">MRLTIRQTVRLRDAWIFFLSFLLVFFIEYRLLSTNLKIEPSSKQLTPQKVFPSKAFEEAQIPRIVQELRNKLILAPVTTDIMKPVNSDLIPKDEWCLYLNIQDWLTSNSTDSDFSNYLVVQIDDSQPLRISSNQFKGNYLQIKLPELSLGQHHVNVFSSLPWGESIKSPGTYQNIILYRKNILSKRQAIFDNPWLTLVSPSTLVRSEPILIDWLSWNTPLKDLLTKNAQWHLRLYINGESFLIDRNIPLWLTGLHKGNNVISMEIVNEQGEVISLNTVNKEIYIDDPYNKTEAYHLSNESSKLLRRELVVNLQVPNPEQNTPIYLANPTITNEMRIVQRNELEKMLFYEEFLNKYSGANTKDETRNSLVIPIKITPIV</sequence>
<organism evidence="2">
    <name type="scientific">Paulinella micropora</name>
    <dbReference type="NCBI Taxonomy" id="1928728"/>
    <lineage>
        <taxon>Eukaryota</taxon>
        <taxon>Sar</taxon>
        <taxon>Rhizaria</taxon>
        <taxon>Cercozoa</taxon>
        <taxon>Imbricatea</taxon>
        <taxon>Silicofilosea</taxon>
        <taxon>Euglyphida</taxon>
        <taxon>Paulinellidae</taxon>
        <taxon>Paulinella</taxon>
    </lineage>
</organism>
<keyword evidence="1" id="KW-1133">Transmembrane helix</keyword>
<evidence type="ECO:0000313" key="2">
    <source>
        <dbReference type="EMBL" id="AXY63487.1"/>
    </source>
</evidence>
<evidence type="ECO:0000256" key="1">
    <source>
        <dbReference type="SAM" id="Phobius"/>
    </source>
</evidence>
<protein>
    <submittedName>
        <fullName evidence="2">Proline-rich region</fullName>
    </submittedName>
</protein>
<keyword evidence="1" id="KW-0812">Transmembrane</keyword>
<dbReference type="AlphaFoldDB" id="A0A385I0N9"/>
<keyword evidence="2" id="KW-0934">Plastid</keyword>
<accession>A0A385I0N9</accession>
<feature type="transmembrane region" description="Helical" evidence="1">
    <location>
        <begin position="12"/>
        <end position="32"/>
    </location>
</feature>
<geneLocation type="plastid" evidence="2"/>